<sequence>MEFLISGYHFINDQLSLEFESNQEYPFYLFGGKGRVPGSKRRFLSKMTVSIKMLD</sequence>
<dbReference type="AlphaFoldDB" id="A0AAF0UXU8"/>
<dbReference type="EMBL" id="CP133622">
    <property type="protein sequence ID" value="WMV54727.1"/>
    <property type="molecule type" value="Genomic_DNA"/>
</dbReference>
<dbReference type="Proteomes" id="UP001234989">
    <property type="component" value="Chromosome 11"/>
</dbReference>
<keyword evidence="2" id="KW-1185">Reference proteome</keyword>
<name>A0AAF0UXU8_SOLVR</name>
<organism evidence="1 2">
    <name type="scientific">Solanum verrucosum</name>
    <dbReference type="NCBI Taxonomy" id="315347"/>
    <lineage>
        <taxon>Eukaryota</taxon>
        <taxon>Viridiplantae</taxon>
        <taxon>Streptophyta</taxon>
        <taxon>Embryophyta</taxon>
        <taxon>Tracheophyta</taxon>
        <taxon>Spermatophyta</taxon>
        <taxon>Magnoliopsida</taxon>
        <taxon>eudicotyledons</taxon>
        <taxon>Gunneridae</taxon>
        <taxon>Pentapetalae</taxon>
        <taxon>asterids</taxon>
        <taxon>lamiids</taxon>
        <taxon>Solanales</taxon>
        <taxon>Solanaceae</taxon>
        <taxon>Solanoideae</taxon>
        <taxon>Solaneae</taxon>
        <taxon>Solanum</taxon>
    </lineage>
</organism>
<protein>
    <submittedName>
        <fullName evidence="1">Uncharacterized protein</fullName>
    </submittedName>
</protein>
<gene>
    <name evidence="1" type="ORF">MTR67_048112</name>
</gene>
<evidence type="ECO:0000313" key="1">
    <source>
        <dbReference type="EMBL" id="WMV54727.1"/>
    </source>
</evidence>
<accession>A0AAF0UXU8</accession>
<reference evidence="1" key="1">
    <citation type="submission" date="2023-08" db="EMBL/GenBank/DDBJ databases">
        <title>A de novo genome assembly of Solanum verrucosum Schlechtendal, a Mexican diploid species geographically isolated from the other diploid A-genome species in potato relatives.</title>
        <authorList>
            <person name="Hosaka K."/>
        </authorList>
    </citation>
    <scope>NUCLEOTIDE SEQUENCE</scope>
    <source>
        <tissue evidence="1">Young leaves</tissue>
    </source>
</reference>
<proteinExistence type="predicted"/>
<evidence type="ECO:0000313" key="2">
    <source>
        <dbReference type="Proteomes" id="UP001234989"/>
    </source>
</evidence>